<evidence type="ECO:0000313" key="15">
    <source>
        <dbReference type="Proteomes" id="UP001516400"/>
    </source>
</evidence>
<dbReference type="GO" id="GO:0015031">
    <property type="term" value="P:protein transport"/>
    <property type="evidence" value="ECO:0007669"/>
    <property type="project" value="UniProtKB-KW"/>
</dbReference>
<evidence type="ECO:0000256" key="10">
    <source>
        <dbReference type="ARBA" id="ARBA00022927"/>
    </source>
</evidence>
<dbReference type="PROSITE" id="PS50082">
    <property type="entry name" value="WD_REPEATS_2"/>
    <property type="match status" value="2"/>
</dbReference>
<dbReference type="GO" id="GO:0005789">
    <property type="term" value="C:endoplasmic reticulum membrane"/>
    <property type="evidence" value="ECO:0007669"/>
    <property type="project" value="UniProtKB-SubCell"/>
</dbReference>
<keyword evidence="8" id="KW-0256">Endoplasmic reticulum</keyword>
<feature type="repeat" description="WD" evidence="13">
    <location>
        <begin position="251"/>
        <end position="293"/>
    </location>
</feature>
<dbReference type="GO" id="GO:0016192">
    <property type="term" value="P:vesicle-mediated transport"/>
    <property type="evidence" value="ECO:0007669"/>
    <property type="project" value="UniProtKB-KW"/>
</dbReference>
<evidence type="ECO:0000256" key="13">
    <source>
        <dbReference type="PROSITE-ProRule" id="PRU00221"/>
    </source>
</evidence>
<evidence type="ECO:0000256" key="1">
    <source>
        <dbReference type="ARBA" id="ARBA00004180"/>
    </source>
</evidence>
<dbReference type="SUPFAM" id="SSF50978">
    <property type="entry name" value="WD40 repeat-like"/>
    <property type="match status" value="1"/>
</dbReference>
<keyword evidence="4" id="KW-0813">Transport</keyword>
<evidence type="ECO:0000256" key="4">
    <source>
        <dbReference type="ARBA" id="ARBA00022448"/>
    </source>
</evidence>
<keyword evidence="5" id="KW-0963">Cytoplasm</keyword>
<dbReference type="Proteomes" id="UP001516400">
    <property type="component" value="Unassembled WGS sequence"/>
</dbReference>
<protein>
    <recommendedName>
        <fullName evidence="16">Protein transport protein Sec31A</fullName>
    </recommendedName>
</protein>
<keyword evidence="9" id="KW-0931">ER-Golgi transport</keyword>
<dbReference type="PANTHER" id="PTHR13923">
    <property type="entry name" value="SEC31-RELATED PROTEIN"/>
    <property type="match status" value="1"/>
</dbReference>
<evidence type="ECO:0000256" key="8">
    <source>
        <dbReference type="ARBA" id="ARBA00022824"/>
    </source>
</evidence>
<evidence type="ECO:0000313" key="14">
    <source>
        <dbReference type="EMBL" id="KAL3273447.1"/>
    </source>
</evidence>
<evidence type="ECO:0000256" key="9">
    <source>
        <dbReference type="ARBA" id="ARBA00022892"/>
    </source>
</evidence>
<dbReference type="InterPro" id="IPR015943">
    <property type="entry name" value="WD40/YVTN_repeat-like_dom_sf"/>
</dbReference>
<dbReference type="FunFam" id="2.130.10.10:FF:000009">
    <property type="entry name" value="Protein transport protein Sec31A isoform A"/>
    <property type="match status" value="1"/>
</dbReference>
<dbReference type="PROSITE" id="PS50294">
    <property type="entry name" value="WD_REPEATS_REGION"/>
    <property type="match status" value="1"/>
</dbReference>
<dbReference type="SMART" id="SM00320">
    <property type="entry name" value="WD40"/>
    <property type="match status" value="5"/>
</dbReference>
<comment type="caution">
    <text evidence="14">The sequence shown here is derived from an EMBL/GenBank/DDBJ whole genome shotgun (WGS) entry which is preliminary data.</text>
</comment>
<evidence type="ECO:0000256" key="7">
    <source>
        <dbReference type="ARBA" id="ARBA00022737"/>
    </source>
</evidence>
<keyword evidence="11" id="KW-0472">Membrane</keyword>
<gene>
    <name evidence="14" type="ORF">HHI36_014891</name>
</gene>
<evidence type="ECO:0000256" key="2">
    <source>
        <dbReference type="ARBA" id="ARBA00004406"/>
    </source>
</evidence>
<evidence type="ECO:0000256" key="5">
    <source>
        <dbReference type="ARBA" id="ARBA00022490"/>
    </source>
</evidence>
<evidence type="ECO:0008006" key="16">
    <source>
        <dbReference type="Google" id="ProtNLM"/>
    </source>
</evidence>
<comment type="similarity">
    <text evidence="3">Belongs to the WD repeat SEC31 family.</text>
</comment>
<proteinExistence type="inferred from homology"/>
<dbReference type="AlphaFoldDB" id="A0ABD2N4T4"/>
<keyword evidence="7" id="KW-0677">Repeat</keyword>
<keyword evidence="10" id="KW-0653">Protein transport</keyword>
<keyword evidence="12" id="KW-0968">Cytoplasmic vesicle</keyword>
<feature type="repeat" description="WD" evidence="13">
    <location>
        <begin position="114"/>
        <end position="156"/>
    </location>
</feature>
<keyword evidence="6 13" id="KW-0853">WD repeat</keyword>
<dbReference type="Gene3D" id="2.130.10.10">
    <property type="entry name" value="YVTN repeat-like/Quinoprotein amine dehydrogenase"/>
    <property type="match status" value="1"/>
</dbReference>
<sequence>MKVKDLERTANVAWSPKELSPILLAAGTAAQQLDASFETNAALEIYSLNLTEPGLDLKQKCSFPSEQRFHKIVWGVCGENDTPGTIIGGCDGGIIKIYSASKLMKNENGLIMQQQKHTGPVHSLDFNPFQNNLFATGASESEIFIWDMNNLQTPMSPGSKSQPLEDVLSLSWNRQVQHILASTFASKCVIWDLRKNEPIIKLTDTVSRVRWKVVAWHPEVATQLCLASEEDHSPVIQIWDLRFATSPLKTLENHQRGILSLAWCADDPDLLVSCGKDNRILCWNPSSNQTNGEVLSEIAKTNQWNFDVVWCPKNPAVIACPSFDGHISVYSLMGGKTQQFQTSDKIADSFPGIDGYAQAPVIQPQNLGPVSVDLTKPPKWLKRPIRASFAVSIFA</sequence>
<evidence type="ECO:0000256" key="3">
    <source>
        <dbReference type="ARBA" id="ARBA00009358"/>
    </source>
</evidence>
<dbReference type="Pfam" id="PF00400">
    <property type="entry name" value="WD40"/>
    <property type="match status" value="2"/>
</dbReference>
<organism evidence="14 15">
    <name type="scientific">Cryptolaemus montrouzieri</name>
    <dbReference type="NCBI Taxonomy" id="559131"/>
    <lineage>
        <taxon>Eukaryota</taxon>
        <taxon>Metazoa</taxon>
        <taxon>Ecdysozoa</taxon>
        <taxon>Arthropoda</taxon>
        <taxon>Hexapoda</taxon>
        <taxon>Insecta</taxon>
        <taxon>Pterygota</taxon>
        <taxon>Neoptera</taxon>
        <taxon>Endopterygota</taxon>
        <taxon>Coleoptera</taxon>
        <taxon>Polyphaga</taxon>
        <taxon>Cucujiformia</taxon>
        <taxon>Coccinelloidea</taxon>
        <taxon>Coccinellidae</taxon>
        <taxon>Scymninae</taxon>
        <taxon>Scymnini</taxon>
        <taxon>Cryptolaemus</taxon>
    </lineage>
</organism>
<comment type="subcellular location">
    <subcellularLocation>
        <location evidence="1">Cytoplasmic vesicle membrane</location>
        <topology evidence="1">Peripheral membrane protein</topology>
        <orientation evidence="1">Cytoplasmic side</orientation>
    </subcellularLocation>
    <subcellularLocation>
        <location evidence="2">Endoplasmic reticulum membrane</location>
        <topology evidence="2">Peripheral membrane protein</topology>
    </subcellularLocation>
</comment>
<evidence type="ECO:0000256" key="12">
    <source>
        <dbReference type="ARBA" id="ARBA00023329"/>
    </source>
</evidence>
<dbReference type="InterPro" id="IPR040251">
    <property type="entry name" value="SEC31-like"/>
</dbReference>
<evidence type="ECO:0000256" key="6">
    <source>
        <dbReference type="ARBA" id="ARBA00022574"/>
    </source>
</evidence>
<dbReference type="InterPro" id="IPR001680">
    <property type="entry name" value="WD40_rpt"/>
</dbReference>
<evidence type="ECO:0000256" key="11">
    <source>
        <dbReference type="ARBA" id="ARBA00023136"/>
    </source>
</evidence>
<keyword evidence="15" id="KW-1185">Reference proteome</keyword>
<name>A0ABD2N4T4_9CUCU</name>
<dbReference type="EMBL" id="JABFTP020000062">
    <property type="protein sequence ID" value="KAL3273447.1"/>
    <property type="molecule type" value="Genomic_DNA"/>
</dbReference>
<reference evidence="14 15" key="1">
    <citation type="journal article" date="2021" name="BMC Biol.">
        <title>Horizontally acquired antibacterial genes associated with adaptive radiation of ladybird beetles.</title>
        <authorList>
            <person name="Li H.S."/>
            <person name="Tang X.F."/>
            <person name="Huang Y.H."/>
            <person name="Xu Z.Y."/>
            <person name="Chen M.L."/>
            <person name="Du X.Y."/>
            <person name="Qiu B.Y."/>
            <person name="Chen P.T."/>
            <person name="Zhang W."/>
            <person name="Slipinski A."/>
            <person name="Escalona H.E."/>
            <person name="Waterhouse R.M."/>
            <person name="Zwick A."/>
            <person name="Pang H."/>
        </authorList>
    </citation>
    <scope>NUCLEOTIDE SEQUENCE [LARGE SCALE GENOMIC DNA]</scope>
    <source>
        <strain evidence="14">SYSU2018</strain>
    </source>
</reference>
<dbReference type="PANTHER" id="PTHR13923:SF11">
    <property type="entry name" value="SECRETORY 31, ISOFORM D"/>
    <property type="match status" value="1"/>
</dbReference>
<dbReference type="InterPro" id="IPR036322">
    <property type="entry name" value="WD40_repeat_dom_sf"/>
</dbReference>
<accession>A0ABD2N4T4</accession>
<dbReference type="GO" id="GO:0030659">
    <property type="term" value="C:cytoplasmic vesicle membrane"/>
    <property type="evidence" value="ECO:0007669"/>
    <property type="project" value="UniProtKB-SubCell"/>
</dbReference>